<name>A0AA40D2I9_9PEZI</name>
<dbReference type="GO" id="GO:0018836">
    <property type="term" value="F:alkylmercury lyase activity"/>
    <property type="evidence" value="ECO:0007669"/>
    <property type="project" value="InterPro"/>
</dbReference>
<dbReference type="InterPro" id="IPR053717">
    <property type="entry name" value="MerB_lyase_sf"/>
</dbReference>
<keyword evidence="2" id="KW-1185">Reference proteome</keyword>
<gene>
    <name evidence="1" type="ORF">DIS24_g3437</name>
</gene>
<dbReference type="Proteomes" id="UP001175001">
    <property type="component" value="Unassembled WGS sequence"/>
</dbReference>
<proteinExistence type="predicted"/>
<reference evidence="1" key="1">
    <citation type="submission" date="2023-06" db="EMBL/GenBank/DDBJ databases">
        <title>Multi-omics analyses reveal the molecular pathogenesis toolkit of Lasiodiplodia hormozganensis, a cross-kingdom pathogen.</title>
        <authorList>
            <person name="Felix C."/>
            <person name="Meneses R."/>
            <person name="Goncalves M.F.M."/>
            <person name="Tilleman L."/>
            <person name="Duarte A.S."/>
            <person name="Jorrin-Novo J.V."/>
            <person name="Van De Peer Y."/>
            <person name="Deforce D."/>
            <person name="Van Nieuwerburgh F."/>
            <person name="Esteves A.C."/>
            <person name="Alves A."/>
        </authorList>
    </citation>
    <scope>NUCLEOTIDE SEQUENCE</scope>
    <source>
        <strain evidence="1">CBS 339.90</strain>
    </source>
</reference>
<evidence type="ECO:0008006" key="3">
    <source>
        <dbReference type="Google" id="ProtNLM"/>
    </source>
</evidence>
<dbReference type="InterPro" id="IPR004927">
    <property type="entry name" value="MerB"/>
</dbReference>
<accession>A0AA40D2I9</accession>
<sequence>MTDCARSVRHFIFTFYLEHCRPPTTQEIATAGSFSADQVTDALRELETSHHIVLYKDGVPSPTPIAMAHPFSHLPTPFIVCQGKRSWWANCAWCAFGLASMLLAESTTPVKVIVRSGSIGDELLFQVSKAGIQLQGQEKDCVVHFSAPPSTWWVDVKFACGTIHVFKDKAEANDWCETHGFRHGAIMDLDTMWKLSKAWYEDKASYDYNRKTAEEKTELYEGLGMVSDFWTK</sequence>
<organism evidence="1 2">
    <name type="scientific">Lasiodiplodia hormozganensis</name>
    <dbReference type="NCBI Taxonomy" id="869390"/>
    <lineage>
        <taxon>Eukaryota</taxon>
        <taxon>Fungi</taxon>
        <taxon>Dikarya</taxon>
        <taxon>Ascomycota</taxon>
        <taxon>Pezizomycotina</taxon>
        <taxon>Dothideomycetes</taxon>
        <taxon>Dothideomycetes incertae sedis</taxon>
        <taxon>Botryosphaeriales</taxon>
        <taxon>Botryosphaeriaceae</taxon>
        <taxon>Lasiodiplodia</taxon>
    </lineage>
</organism>
<dbReference type="EMBL" id="JAUJDW010000011">
    <property type="protein sequence ID" value="KAK0660336.1"/>
    <property type="molecule type" value="Genomic_DNA"/>
</dbReference>
<dbReference type="AlphaFoldDB" id="A0AA40D2I9"/>
<comment type="caution">
    <text evidence="1">The sequence shown here is derived from an EMBL/GenBank/DDBJ whole genome shotgun (WGS) entry which is preliminary data.</text>
</comment>
<protein>
    <recommendedName>
        <fullName evidence="3">Alkylmercury lyase</fullName>
    </recommendedName>
</protein>
<evidence type="ECO:0000313" key="1">
    <source>
        <dbReference type="EMBL" id="KAK0660336.1"/>
    </source>
</evidence>
<evidence type="ECO:0000313" key="2">
    <source>
        <dbReference type="Proteomes" id="UP001175001"/>
    </source>
</evidence>
<dbReference type="SUPFAM" id="SSF160387">
    <property type="entry name" value="NosL/MerB-like"/>
    <property type="match status" value="1"/>
</dbReference>
<dbReference type="Gene3D" id="3.30.450.410">
    <property type="match status" value="1"/>
</dbReference>
<dbReference type="Pfam" id="PF03243">
    <property type="entry name" value="MerB"/>
    <property type="match status" value="1"/>
</dbReference>